<dbReference type="InterPro" id="IPR036661">
    <property type="entry name" value="Luciferase-like_sf"/>
</dbReference>
<dbReference type="RefSeq" id="WP_167114997.1">
    <property type="nucleotide sequence ID" value="NZ_JAANOU010000001.1"/>
</dbReference>
<dbReference type="Pfam" id="PF00296">
    <property type="entry name" value="Bac_luciferase"/>
    <property type="match status" value="1"/>
</dbReference>
<accession>A0ABX0SVC4</accession>
<gene>
    <name evidence="3" type="ORF">FHX46_003095</name>
</gene>
<dbReference type="Gene3D" id="3.20.20.30">
    <property type="entry name" value="Luciferase-like domain"/>
    <property type="match status" value="1"/>
</dbReference>
<dbReference type="PANTHER" id="PTHR43244">
    <property type="match status" value="1"/>
</dbReference>
<dbReference type="PANTHER" id="PTHR43244:SF1">
    <property type="entry name" value="5,10-METHYLENETETRAHYDROMETHANOPTERIN REDUCTASE"/>
    <property type="match status" value="1"/>
</dbReference>
<dbReference type="CDD" id="cd01097">
    <property type="entry name" value="Tetrahydromethanopterin_reductase"/>
    <property type="match status" value="1"/>
</dbReference>
<protein>
    <submittedName>
        <fullName evidence="3">Alkanesulfonate monooxygenase SsuD/methylene tetrahydromethanopterin reductase-like flavin-dependent oxidoreductase (Luciferase family)</fullName>
    </submittedName>
</protein>
<sequence>MTAVDIGVVLPRDLPAAEIVPFARRAEELGFGELWVVEDLGFHGGIAQAATVLAVTGRIRVGIGILPAGARSVAFTAMEFATLARLHPGRVVAGIGHGMPDWMRQAGAWPASPLTLFTEYARALTALLRGERVRVAGRYVRLDGVALESPPDVVPPVLAGVRGPKSLAVAGAELDGVILAEPAPAAYVAAARRFLPADARVVAFEHAAVHDDADTARALVRPRLDGVADPALSAHVESLPFAAELRALAGRASGTVAGALRPEWVDALTLAGPAPALRRRIGALGAAGATSVVLIPVAPDPPAALGSLAAVLPVSRG</sequence>
<keyword evidence="4" id="KW-1185">Reference proteome</keyword>
<evidence type="ECO:0000259" key="2">
    <source>
        <dbReference type="Pfam" id="PF00296"/>
    </source>
</evidence>
<dbReference type="Proteomes" id="UP000754495">
    <property type="component" value="Unassembled WGS sequence"/>
</dbReference>
<dbReference type="InterPro" id="IPR050564">
    <property type="entry name" value="F420-G6PD/mer"/>
</dbReference>
<name>A0ABX0SVC4_9PSEU</name>
<evidence type="ECO:0000313" key="4">
    <source>
        <dbReference type="Proteomes" id="UP000754495"/>
    </source>
</evidence>
<reference evidence="3 4" key="1">
    <citation type="submission" date="2020-03" db="EMBL/GenBank/DDBJ databases">
        <title>Sequencing the genomes of 1000 actinobacteria strains.</title>
        <authorList>
            <person name="Klenk H.-P."/>
        </authorList>
    </citation>
    <scope>NUCLEOTIDE SEQUENCE [LARGE SCALE GENOMIC DNA]</scope>
    <source>
        <strain evidence="3 4">DSM 45668</strain>
    </source>
</reference>
<dbReference type="EMBL" id="JAANOU010000001">
    <property type="protein sequence ID" value="NIH80565.1"/>
    <property type="molecule type" value="Genomic_DNA"/>
</dbReference>
<evidence type="ECO:0000313" key="3">
    <source>
        <dbReference type="EMBL" id="NIH80565.1"/>
    </source>
</evidence>
<feature type="domain" description="Luciferase-like" evidence="2">
    <location>
        <begin position="15"/>
        <end position="290"/>
    </location>
</feature>
<proteinExistence type="predicted"/>
<dbReference type="SUPFAM" id="SSF51679">
    <property type="entry name" value="Bacterial luciferase-like"/>
    <property type="match status" value="1"/>
</dbReference>
<evidence type="ECO:0000256" key="1">
    <source>
        <dbReference type="ARBA" id="ARBA00023002"/>
    </source>
</evidence>
<comment type="caution">
    <text evidence="3">The sequence shown here is derived from an EMBL/GenBank/DDBJ whole genome shotgun (WGS) entry which is preliminary data.</text>
</comment>
<dbReference type="InterPro" id="IPR011251">
    <property type="entry name" value="Luciferase-like_dom"/>
</dbReference>
<organism evidence="3 4">
    <name type="scientific">Amycolatopsis viridis</name>
    <dbReference type="NCBI Taxonomy" id="185678"/>
    <lineage>
        <taxon>Bacteria</taxon>
        <taxon>Bacillati</taxon>
        <taxon>Actinomycetota</taxon>
        <taxon>Actinomycetes</taxon>
        <taxon>Pseudonocardiales</taxon>
        <taxon>Pseudonocardiaceae</taxon>
        <taxon>Amycolatopsis</taxon>
    </lineage>
</organism>
<keyword evidence="1" id="KW-0560">Oxidoreductase</keyword>